<evidence type="ECO:0000313" key="1">
    <source>
        <dbReference type="EMBL" id="KNC30249.1"/>
    </source>
</evidence>
<keyword evidence="2" id="KW-1185">Reference proteome</keyword>
<proteinExistence type="predicted"/>
<name>A0A0L0CFH6_LUCCU</name>
<sequence>MVMDQLLQHLSNGLLSVASAQRLAPPLNATLTNILPSTSALNLYAATTAASNLRVPPWAPSLQLPHQVNSVIYTTRQRLLNSSSAETADSVLFHACSPIGAAQQHPPKVIATAVLPFSTSIFKAQFAANTLPLVAADPRQQQQRQQPQQQPQQPQAKLNINLPKTNLQHAKHNAVPQGPPAADGNESNDDDANACYLIIWQIKICLNLVHYINRMSIQPPRSMPQLNTRAKVIYLVESLQCHLYPATKIEPYNHRKPVQNTIVLLEETFV</sequence>
<evidence type="ECO:0000313" key="2">
    <source>
        <dbReference type="Proteomes" id="UP000037069"/>
    </source>
</evidence>
<organism evidence="1 2">
    <name type="scientific">Lucilia cuprina</name>
    <name type="common">Green bottle fly</name>
    <name type="synonym">Australian sheep blowfly</name>
    <dbReference type="NCBI Taxonomy" id="7375"/>
    <lineage>
        <taxon>Eukaryota</taxon>
        <taxon>Metazoa</taxon>
        <taxon>Ecdysozoa</taxon>
        <taxon>Arthropoda</taxon>
        <taxon>Hexapoda</taxon>
        <taxon>Insecta</taxon>
        <taxon>Pterygota</taxon>
        <taxon>Neoptera</taxon>
        <taxon>Endopterygota</taxon>
        <taxon>Diptera</taxon>
        <taxon>Brachycera</taxon>
        <taxon>Muscomorpha</taxon>
        <taxon>Oestroidea</taxon>
        <taxon>Calliphoridae</taxon>
        <taxon>Luciliinae</taxon>
        <taxon>Lucilia</taxon>
    </lineage>
</organism>
<dbReference type="OrthoDB" id="6159439at2759"/>
<dbReference type="EMBL" id="JRES01000557">
    <property type="protein sequence ID" value="KNC30249.1"/>
    <property type="molecule type" value="Genomic_DNA"/>
</dbReference>
<dbReference type="Proteomes" id="UP000037069">
    <property type="component" value="Unassembled WGS sequence"/>
</dbReference>
<comment type="caution">
    <text evidence="1">The sequence shown here is derived from an EMBL/GenBank/DDBJ whole genome shotgun (WGS) entry which is preliminary data.</text>
</comment>
<protein>
    <submittedName>
        <fullName evidence="1">Uncharacterized protein</fullName>
    </submittedName>
</protein>
<accession>A0A0L0CFH6</accession>
<gene>
    <name evidence="1" type="ORF">FF38_14512</name>
</gene>
<dbReference type="AlphaFoldDB" id="A0A0L0CFH6"/>
<reference evidence="1 2" key="1">
    <citation type="journal article" date="2015" name="Nat. Commun.">
        <title>Lucilia cuprina genome unlocks parasitic fly biology to underpin future interventions.</title>
        <authorList>
            <person name="Anstead C.A."/>
            <person name="Korhonen P.K."/>
            <person name="Young N.D."/>
            <person name="Hall R.S."/>
            <person name="Jex A.R."/>
            <person name="Murali S.C."/>
            <person name="Hughes D.S."/>
            <person name="Lee S.F."/>
            <person name="Perry T."/>
            <person name="Stroehlein A.J."/>
            <person name="Ansell B.R."/>
            <person name="Breugelmans B."/>
            <person name="Hofmann A."/>
            <person name="Qu J."/>
            <person name="Dugan S."/>
            <person name="Lee S.L."/>
            <person name="Chao H."/>
            <person name="Dinh H."/>
            <person name="Han Y."/>
            <person name="Doddapaneni H.V."/>
            <person name="Worley K.C."/>
            <person name="Muzny D.M."/>
            <person name="Ioannidis P."/>
            <person name="Waterhouse R.M."/>
            <person name="Zdobnov E.M."/>
            <person name="James P.J."/>
            <person name="Bagnall N.H."/>
            <person name="Kotze A.C."/>
            <person name="Gibbs R.A."/>
            <person name="Richards S."/>
            <person name="Batterham P."/>
            <person name="Gasser R.B."/>
        </authorList>
    </citation>
    <scope>NUCLEOTIDE SEQUENCE [LARGE SCALE GENOMIC DNA]</scope>
    <source>
        <strain evidence="1 2">LS</strain>
        <tissue evidence="1">Full body</tissue>
    </source>
</reference>